<dbReference type="Pfam" id="PF00909">
    <property type="entry name" value="Ammonium_transp"/>
    <property type="match status" value="1"/>
</dbReference>
<keyword evidence="6 8" id="KW-0472">Membrane</keyword>
<keyword evidence="4 8" id="KW-0812">Transmembrane</keyword>
<accession>A0A7V0I9N7</accession>
<keyword evidence="5 8" id="KW-1133">Transmembrane helix</keyword>
<protein>
    <submittedName>
        <fullName evidence="10">Ammonium transporter</fullName>
    </submittedName>
</protein>
<dbReference type="PANTHER" id="PTHR43029">
    <property type="entry name" value="AMMONIUM TRANSPORTER MEP2"/>
    <property type="match status" value="1"/>
</dbReference>
<keyword evidence="3" id="KW-0813">Transport</keyword>
<evidence type="ECO:0000259" key="9">
    <source>
        <dbReference type="Pfam" id="PF00909"/>
    </source>
</evidence>
<keyword evidence="7" id="KW-0924">Ammonia transport</keyword>
<sequence>MGRHRACHEATGLLLGNFHQFVVQIIAVTVSIIYAGLMTFIILKFIQIIIGLRIDIEDEVIGLDLTSHGEAGYKLV</sequence>
<gene>
    <name evidence="10" type="ORF">ENF30_00685</name>
</gene>
<evidence type="ECO:0000256" key="5">
    <source>
        <dbReference type="ARBA" id="ARBA00022989"/>
    </source>
</evidence>
<evidence type="ECO:0000256" key="2">
    <source>
        <dbReference type="ARBA" id="ARBA00005887"/>
    </source>
</evidence>
<dbReference type="SUPFAM" id="SSF111352">
    <property type="entry name" value="Ammonium transporter"/>
    <property type="match status" value="1"/>
</dbReference>
<dbReference type="PANTHER" id="PTHR43029:SF10">
    <property type="entry name" value="AMMONIUM TRANSPORTER MEP2"/>
    <property type="match status" value="1"/>
</dbReference>
<dbReference type="Proteomes" id="UP000885706">
    <property type="component" value="Unassembled WGS sequence"/>
</dbReference>
<comment type="similarity">
    <text evidence="2">Belongs to the ammonia transporter channel (TC 1.A.11.2) family.</text>
</comment>
<dbReference type="EMBL" id="DQWQ01000034">
    <property type="protein sequence ID" value="HDD35294.1"/>
    <property type="molecule type" value="Genomic_DNA"/>
</dbReference>
<dbReference type="GO" id="GO:0008519">
    <property type="term" value="F:ammonium channel activity"/>
    <property type="evidence" value="ECO:0007669"/>
    <property type="project" value="InterPro"/>
</dbReference>
<evidence type="ECO:0000256" key="8">
    <source>
        <dbReference type="SAM" id="Phobius"/>
    </source>
</evidence>
<comment type="subcellular location">
    <subcellularLocation>
        <location evidence="1">Membrane</location>
        <topology evidence="1">Multi-pass membrane protein</topology>
    </subcellularLocation>
</comment>
<dbReference type="InterPro" id="IPR029020">
    <property type="entry name" value="Ammonium/urea_transptr"/>
</dbReference>
<dbReference type="GO" id="GO:0005886">
    <property type="term" value="C:plasma membrane"/>
    <property type="evidence" value="ECO:0007669"/>
    <property type="project" value="TreeGrafter"/>
</dbReference>
<evidence type="ECO:0000256" key="3">
    <source>
        <dbReference type="ARBA" id="ARBA00022448"/>
    </source>
</evidence>
<evidence type="ECO:0000256" key="1">
    <source>
        <dbReference type="ARBA" id="ARBA00004141"/>
    </source>
</evidence>
<evidence type="ECO:0000256" key="4">
    <source>
        <dbReference type="ARBA" id="ARBA00022692"/>
    </source>
</evidence>
<evidence type="ECO:0000256" key="6">
    <source>
        <dbReference type="ARBA" id="ARBA00023136"/>
    </source>
</evidence>
<organism evidence="10">
    <name type="scientific">Desulfofervidus auxilii</name>
    <dbReference type="NCBI Taxonomy" id="1621989"/>
    <lineage>
        <taxon>Bacteria</taxon>
        <taxon>Pseudomonadati</taxon>
        <taxon>Thermodesulfobacteriota</taxon>
        <taxon>Candidatus Desulfofervidia</taxon>
        <taxon>Candidatus Desulfofervidales</taxon>
        <taxon>Candidatus Desulfofervidaceae</taxon>
        <taxon>Candidatus Desulfofervidus</taxon>
    </lineage>
</organism>
<feature type="transmembrane region" description="Helical" evidence="8">
    <location>
        <begin position="21"/>
        <end position="43"/>
    </location>
</feature>
<name>A0A7V0I9N7_DESA2</name>
<proteinExistence type="inferred from homology"/>
<dbReference type="AlphaFoldDB" id="A0A7V0I9N7"/>
<evidence type="ECO:0000313" key="10">
    <source>
        <dbReference type="EMBL" id="HDD35294.1"/>
    </source>
</evidence>
<dbReference type="InterPro" id="IPR024041">
    <property type="entry name" value="NH4_transpt_AmtB-like_dom"/>
</dbReference>
<comment type="caution">
    <text evidence="10">The sequence shown here is derived from an EMBL/GenBank/DDBJ whole genome shotgun (WGS) entry which is preliminary data.</text>
</comment>
<feature type="domain" description="Ammonium transporter AmtB-like" evidence="9">
    <location>
        <begin position="8"/>
        <end position="73"/>
    </location>
</feature>
<dbReference type="InterPro" id="IPR001905">
    <property type="entry name" value="Ammonium_transpt"/>
</dbReference>
<dbReference type="Gene3D" id="1.10.3430.10">
    <property type="entry name" value="Ammonium transporter AmtB like domains"/>
    <property type="match status" value="1"/>
</dbReference>
<evidence type="ECO:0000256" key="7">
    <source>
        <dbReference type="ARBA" id="ARBA00023177"/>
    </source>
</evidence>
<reference evidence="10" key="1">
    <citation type="journal article" date="2020" name="mSystems">
        <title>Genome- and Community-Level Interaction Insights into Carbon Utilization and Element Cycling Functions of Hydrothermarchaeota in Hydrothermal Sediment.</title>
        <authorList>
            <person name="Zhou Z."/>
            <person name="Liu Y."/>
            <person name="Xu W."/>
            <person name="Pan J."/>
            <person name="Luo Z.H."/>
            <person name="Li M."/>
        </authorList>
    </citation>
    <scope>NUCLEOTIDE SEQUENCE [LARGE SCALE GENOMIC DNA]</scope>
    <source>
        <strain evidence="10">HyVt-113</strain>
    </source>
</reference>